<accession>A0A2A6BPJ7</accession>
<dbReference type="GO" id="GO:0006886">
    <property type="term" value="P:intracellular protein transport"/>
    <property type="evidence" value="ECO:0000318"/>
    <property type="project" value="GO_Central"/>
</dbReference>
<keyword evidence="2" id="KW-0472">Membrane</keyword>
<dbReference type="Pfam" id="PF06456">
    <property type="entry name" value="Arfaptin"/>
    <property type="match status" value="1"/>
</dbReference>
<sequence>MTERAPSHCLVCMLGEVPAASIFVPSGGGGGGENITNGGRPVVPSAPPAAAAAAGNDVTIAAPGRMAAGGGLPTFTQTPELAQVGEKLDKIKKWTVNTFKNTKQQVFEQWGKIDRTVDTEFEAECETLRELHRRYGVVVASSQTFLSVFEQLSAAEKALAESLYQLSLKEQAVKSQCGTVGESLRKLSEHASGLEKCLKYFLSTMSTVYEKTIADTLDTIAAADQARIEFDVARHELAGLQSSPTASPSAIMQAKEKTDAFRERYDNLKRDVRTKFRLLEENRVKVLTQQLDKLQTALAAYFSGNAQALALSVEELKAMVAPNNSFLQNTMLTSFSSVFVRPTLGQHLRCQARTHRRAAETFIKALAAYKSVDKITPESNKVFLATILALSIYVSGVNWRDSYEPCPEEKACIFFDYDTCHDTKFRGHVWDKDFCTKTGGMKYGRNYAGLEILPVPPKRWEIKMTIIHCHMSCGDDPVARLIGKARLEAAQFTFGNFTISFPEHLQVQVLWNKTGDISKFDMSYKGNFGESAQQNLWYNIFEFAIDSNGEKLIDLLNDDIAYYGFVLDEGEDIHRNPHQKRRTKLEEPGGFRTKLELINDCDMDRHFDKNECLPDSVCVKPLNNREHNTCKDGKLQFSDRNDIWKSAKQLSCRGMKWKDDNGNSVNLKRARCAVTENCSLQIPLKLENCLNPTDCITADLRSERDLKCESGFDLEVELKKDWIYHKDVRCYGDYLSLMDGNNKFIDFVENVRCRKQRTCDLSKFFNDSKCEPGEDCLTPSEDSYSCGNGYQLQYTSISEPTSWKLLDKLECIENQLRLTNQTKRSDIVPLNVRCMKKKKCDLNLFAQPASDCGADNPFFPLFETSNNKNQVLCREEYGLQAQLISNKWETAAITCKEDIELIVHESEKVPLQIRCIRKNISKFFDENDCEDHEMCKEPKNCESMKCEFGDQNPLWNLQYKPATSNVWSGVQSVKCNSDKFVVGNVPDTADSSFKFRCVLSKCTLCKDPCPNCVIGSSFNVSNEWNECAMFSCGPNTRTIFGVGDNTSDILNFECSKFDNGASFWKLNGTSAAKKLEIKCEKLCSLQSPLKSSCSANSTYCKAHDSGDFERFSCGRSMYADIGNEDRLHINILKCDKRIGSWKANNVNDDKEVIIPEGSNVYCYEGECDFSRIFPSCESDDNECTDFDKEDHRITCKEPFTFWSRYRFDDDWTEMKGVSELQCLAGSIVENGKRKNYDFQANCRMKIPKSAAAKSKLALYLGVMFLILLLTVVIIATIIIRVSGKGWLHTIVIEMIRRRNKKRARSHSSASSLPKSIHSQTPIAKSPMTNSSSKKTRKSSPSSKSKSSSKKSPKATGRPSSSLSSVQASSDGISKMNSVAKEPRKWSTRGTMRLWFSLAMFLALLVLLLRCDNDYRRNYARCEDGSVCIFFDYNSCNGQINETMTFRGYIREKDPNCTQNTYGVNYIELSISPEPPTRWNVMMTLIHCHVGCHVTDQATKLQRAKLKAAKFDFGNFTLSFPDEFNVTQAWKDDTAPTTTEMHYKGHFRAFNGHWYNYYSFNVESENKKLIDMVKGNISYNGSMAKSGGTVNDILNNPRYALTQLEEPELFREILTDLNRCDLDMYPFKKDDCPAKSACVKVLNNPIYKTCAFGKLQYSSNNNWTYVYKLKCVNMTWMYEQGANKDMKIQKFEHARCVVTDACSQVVTTALKGGIYPADCEAAVFSNEHNVNCQDGFDLEVYKNDWRYSKNVMCYGDHLSRFDTDDKFFDIVESVRCRKQRTCDLSKFFNDSKCEPGEDCLTPSEDSYSCGNDYQLQYTSISEPTSWKLLDKLECIDNQLRLIIETTQSDIVPLNVRCMKKKKCDLNLFAQPASECGADNPFIPFFETSNNMNQVLCREEYGLQAQLISNKWETATITCKKGKEDIELIVHESKKVPLQIRCIRKNISKFFDENDCEDHEMCKEVGKLLSAFRRNKLQPKNCESMKCEFGDQNPLWNLQYKPATSNVWSGVQSVKCNSDKFVVGNVPDTADSLFKFRCVLSKCTLCKDPCPNCVIGSSFNVSNEWNECAMFSCGPNTRTIFGVGDNTSDILNFECSNVDNGASFWKLNGTSAAKKLEIKCEKLCSLQSPLKSSCSANSTYCKAHDSGDFERFSCGRSMYADIGNEDRLHINILKCDKRIGSWKANNVNDDKEVIIPEGSNVYCYEGECDFSRIFPSCESDDNECTDYDKEDHLITCKEPFTFWSRYRFDDDWTEMKGVSELQCLAGSIVENGKRKNYDFQANCRMNIPKTAAAKSKLALYLGVMFLVLLLTVVIIATIIIRISGKGWLHIIVIEMIRDRNKKRARSHSSASSLPKSFPSSKKTRKASPSSKSKNSSKVAKSDRPSFLASLERSGKQ</sequence>
<dbReference type="GO" id="GO:0019904">
    <property type="term" value="F:protein domain specific binding"/>
    <property type="evidence" value="ECO:0007669"/>
    <property type="project" value="InterPro"/>
</dbReference>
<keyword evidence="4" id="KW-1185">Reference proteome</keyword>
<feature type="region of interest" description="Disordered" evidence="1">
    <location>
        <begin position="2341"/>
        <end position="2394"/>
    </location>
</feature>
<feature type="transmembrane region" description="Helical" evidence="2">
    <location>
        <begin position="1390"/>
        <end position="1408"/>
    </location>
</feature>
<gene>
    <name evidence="3" type="primary">WBGene00090172</name>
</gene>
<dbReference type="PANTHER" id="PTHR12141">
    <property type="entry name" value="ARFAPTIN-RELATED"/>
    <property type="match status" value="1"/>
</dbReference>
<dbReference type="InterPro" id="IPR010504">
    <property type="entry name" value="AH_dom"/>
</dbReference>
<protein>
    <submittedName>
        <fullName evidence="3">AH domain-containing protein</fullName>
    </submittedName>
</protein>
<reference evidence="3" key="2">
    <citation type="submission" date="2022-06" db="UniProtKB">
        <authorList>
            <consortium name="EnsemblMetazoa"/>
        </authorList>
    </citation>
    <scope>IDENTIFICATION</scope>
    <source>
        <strain evidence="3">PS312</strain>
    </source>
</reference>
<dbReference type="EnsemblMetazoa" id="PPA00618.1">
    <property type="protein sequence ID" value="PPA00618.1"/>
    <property type="gene ID" value="WBGene00090172"/>
</dbReference>
<dbReference type="GO" id="GO:0005543">
    <property type="term" value="F:phospholipid binding"/>
    <property type="evidence" value="ECO:0000318"/>
    <property type="project" value="GO_Central"/>
</dbReference>
<keyword evidence="2" id="KW-0812">Transmembrane</keyword>
<dbReference type="InterPro" id="IPR027267">
    <property type="entry name" value="AH/BAR_dom_sf"/>
</dbReference>
<dbReference type="GO" id="GO:0032588">
    <property type="term" value="C:trans-Golgi network membrane"/>
    <property type="evidence" value="ECO:0000318"/>
    <property type="project" value="GO_Central"/>
</dbReference>
<dbReference type="GO" id="GO:0034315">
    <property type="term" value="P:regulation of Arp2/3 complex-mediated actin nucleation"/>
    <property type="evidence" value="ECO:0000318"/>
    <property type="project" value="GO_Central"/>
</dbReference>
<feature type="region of interest" description="Disordered" evidence="1">
    <location>
        <begin position="1298"/>
        <end position="1381"/>
    </location>
</feature>
<keyword evidence="2" id="KW-1133">Transmembrane helix</keyword>
<feature type="transmembrane region" description="Helical" evidence="2">
    <location>
        <begin position="2295"/>
        <end position="2318"/>
    </location>
</feature>
<dbReference type="PANTHER" id="PTHR12141:SF5">
    <property type="entry name" value="ARFAPTIN"/>
    <property type="match status" value="1"/>
</dbReference>
<reference evidence="4" key="1">
    <citation type="journal article" date="2008" name="Nat. Genet.">
        <title>The Pristionchus pacificus genome provides a unique perspective on nematode lifestyle and parasitism.</title>
        <authorList>
            <person name="Dieterich C."/>
            <person name="Clifton S.W."/>
            <person name="Schuster L.N."/>
            <person name="Chinwalla A."/>
            <person name="Delehaunty K."/>
            <person name="Dinkelacker I."/>
            <person name="Fulton L."/>
            <person name="Fulton R."/>
            <person name="Godfrey J."/>
            <person name="Minx P."/>
            <person name="Mitreva M."/>
            <person name="Roeseler W."/>
            <person name="Tian H."/>
            <person name="Witte H."/>
            <person name="Yang S.P."/>
            <person name="Wilson R.K."/>
            <person name="Sommer R.J."/>
        </authorList>
    </citation>
    <scope>NUCLEOTIDE SEQUENCE [LARGE SCALE GENOMIC DNA]</scope>
    <source>
        <strain evidence="4">PS312</strain>
    </source>
</reference>
<name>A0A2A6BPJ7_PRIPA</name>
<evidence type="ECO:0000256" key="1">
    <source>
        <dbReference type="SAM" id="MobiDB-lite"/>
    </source>
</evidence>
<feature type="transmembrane region" description="Helical" evidence="2">
    <location>
        <begin position="1256"/>
        <end position="1279"/>
    </location>
</feature>
<dbReference type="SMART" id="SM01015">
    <property type="entry name" value="Arfaptin"/>
    <property type="match status" value="1"/>
</dbReference>
<dbReference type="Gene3D" id="1.20.1270.60">
    <property type="entry name" value="Arfaptin homology (AH) domain/BAR domain"/>
    <property type="match status" value="1"/>
</dbReference>
<accession>A0A8R1Y4U3</accession>
<dbReference type="InterPro" id="IPR030798">
    <property type="entry name" value="Arfaptin_fam"/>
</dbReference>
<feature type="compositionally biased region" description="Low complexity" evidence="1">
    <location>
        <begin position="1359"/>
        <end position="1369"/>
    </location>
</feature>
<feature type="compositionally biased region" description="Polar residues" evidence="1">
    <location>
        <begin position="1312"/>
        <end position="1329"/>
    </location>
</feature>
<evidence type="ECO:0000256" key="2">
    <source>
        <dbReference type="SAM" id="Phobius"/>
    </source>
</evidence>
<dbReference type="PROSITE" id="PS50870">
    <property type="entry name" value="AH"/>
    <property type="match status" value="1"/>
</dbReference>
<dbReference type="SUPFAM" id="SSF103657">
    <property type="entry name" value="BAR/IMD domain-like"/>
    <property type="match status" value="1"/>
</dbReference>
<dbReference type="Proteomes" id="UP000005239">
    <property type="component" value="Unassembled WGS sequence"/>
</dbReference>
<proteinExistence type="predicted"/>
<evidence type="ECO:0000313" key="3">
    <source>
        <dbReference type="EnsemblMetazoa" id="PPA00618.1"/>
    </source>
</evidence>
<dbReference type="FunFam" id="1.20.1270.60:FF:000085">
    <property type="entry name" value="Predicted protein"/>
    <property type="match status" value="1"/>
</dbReference>
<feature type="compositionally biased region" description="Low complexity" evidence="1">
    <location>
        <begin position="2345"/>
        <end position="2376"/>
    </location>
</feature>
<evidence type="ECO:0000313" key="4">
    <source>
        <dbReference type="Proteomes" id="UP000005239"/>
    </source>
</evidence>
<organism evidence="3 4">
    <name type="scientific">Pristionchus pacificus</name>
    <name type="common">Parasitic nematode worm</name>
    <dbReference type="NCBI Taxonomy" id="54126"/>
    <lineage>
        <taxon>Eukaryota</taxon>
        <taxon>Metazoa</taxon>
        <taxon>Ecdysozoa</taxon>
        <taxon>Nematoda</taxon>
        <taxon>Chromadorea</taxon>
        <taxon>Rhabditida</taxon>
        <taxon>Rhabditina</taxon>
        <taxon>Diplogasteromorpha</taxon>
        <taxon>Diplogasteroidea</taxon>
        <taxon>Neodiplogasteridae</taxon>
        <taxon>Pristionchus</taxon>
    </lineage>
</organism>